<sequence length="234" mass="26461">MRFREKEIRICRSSRQLIKSNRGHELYISPSIGSCVFPTDGTDVATLVKNADAAMYRSKAKGRNRVESYTCDLTTQASERIALEQELRRALDRNQLSLAYQPKISLLTHTLIGAEALIRWNHPTFGDVPPEHFIPLAEENGMILQIGEWVLEQACQQMGKWRKTCQPFGPVSVNLAGAQLRQTNLVEHIEQLLADNGLDPRGLRTDPGLHHQPAPSTRRIQREISSYESFGRFG</sequence>
<dbReference type="Gene3D" id="3.20.20.450">
    <property type="entry name" value="EAL domain"/>
    <property type="match status" value="1"/>
</dbReference>
<dbReference type="SMART" id="SM00052">
    <property type="entry name" value="EAL"/>
    <property type="match status" value="1"/>
</dbReference>
<feature type="domain" description="GGDEF" evidence="2">
    <location>
        <begin position="1"/>
        <end position="71"/>
    </location>
</feature>
<evidence type="ECO:0000259" key="1">
    <source>
        <dbReference type="PROSITE" id="PS50883"/>
    </source>
</evidence>
<dbReference type="InterPro" id="IPR035919">
    <property type="entry name" value="EAL_sf"/>
</dbReference>
<dbReference type="SUPFAM" id="SSF141868">
    <property type="entry name" value="EAL domain-like"/>
    <property type="match status" value="1"/>
</dbReference>
<organism evidence="3 4">
    <name type="scientific">Pseudomonas amygdali pv. ulmi</name>
    <dbReference type="NCBI Taxonomy" id="251720"/>
    <lineage>
        <taxon>Bacteria</taxon>
        <taxon>Pseudomonadati</taxon>
        <taxon>Pseudomonadota</taxon>
        <taxon>Gammaproteobacteria</taxon>
        <taxon>Pseudomonadales</taxon>
        <taxon>Pseudomonadaceae</taxon>
        <taxon>Pseudomonas</taxon>
        <taxon>Pseudomonas amygdali</taxon>
    </lineage>
</organism>
<dbReference type="InterPro" id="IPR043128">
    <property type="entry name" value="Rev_trsase/Diguanyl_cyclase"/>
</dbReference>
<dbReference type="Pfam" id="PF00990">
    <property type="entry name" value="GGDEF"/>
    <property type="match status" value="1"/>
</dbReference>
<dbReference type="InterPro" id="IPR000160">
    <property type="entry name" value="GGDEF_dom"/>
</dbReference>
<evidence type="ECO:0000313" key="3">
    <source>
        <dbReference type="EMBL" id="RMR18408.1"/>
    </source>
</evidence>
<name>A0A3M4SU00_PSEA0</name>
<proteinExistence type="predicted"/>
<feature type="domain" description="EAL" evidence="1">
    <location>
        <begin position="80"/>
        <end position="234"/>
    </location>
</feature>
<dbReference type="SUPFAM" id="SSF55073">
    <property type="entry name" value="Nucleotide cyclase"/>
    <property type="match status" value="1"/>
</dbReference>
<evidence type="ECO:0000259" key="2">
    <source>
        <dbReference type="PROSITE" id="PS50887"/>
    </source>
</evidence>
<dbReference type="Gene3D" id="3.30.70.270">
    <property type="match status" value="1"/>
</dbReference>
<dbReference type="InterPro" id="IPR029787">
    <property type="entry name" value="Nucleotide_cyclase"/>
</dbReference>
<dbReference type="PROSITE" id="PS50887">
    <property type="entry name" value="GGDEF"/>
    <property type="match status" value="1"/>
</dbReference>
<dbReference type="AlphaFoldDB" id="A0A3M4SU00"/>
<dbReference type="EMBL" id="RBRS01000193">
    <property type="protein sequence ID" value="RMR18408.1"/>
    <property type="molecule type" value="Genomic_DNA"/>
</dbReference>
<protein>
    <submittedName>
        <fullName evidence="3">Sensory box/GGDEF domain/EAL domain-containing protein</fullName>
    </submittedName>
</protein>
<dbReference type="Pfam" id="PF00563">
    <property type="entry name" value="EAL"/>
    <property type="match status" value="1"/>
</dbReference>
<accession>A0A3M4SU00</accession>
<dbReference type="InterPro" id="IPR052155">
    <property type="entry name" value="Biofilm_reg_signaling"/>
</dbReference>
<evidence type="ECO:0000313" key="4">
    <source>
        <dbReference type="Proteomes" id="UP000271097"/>
    </source>
</evidence>
<dbReference type="PANTHER" id="PTHR44757">
    <property type="entry name" value="DIGUANYLATE CYCLASE DGCP"/>
    <property type="match status" value="1"/>
</dbReference>
<dbReference type="PROSITE" id="PS50883">
    <property type="entry name" value="EAL"/>
    <property type="match status" value="1"/>
</dbReference>
<reference evidence="3 4" key="1">
    <citation type="submission" date="2018-08" db="EMBL/GenBank/DDBJ databases">
        <title>Recombination of ecologically and evolutionarily significant loci maintains genetic cohesion in the Pseudomonas syringae species complex.</title>
        <authorList>
            <person name="Dillon M."/>
            <person name="Thakur S."/>
            <person name="Almeida R.N.D."/>
            <person name="Weir B.S."/>
            <person name="Guttman D.S."/>
        </authorList>
    </citation>
    <scope>NUCLEOTIDE SEQUENCE [LARGE SCALE GENOMIC DNA]</scope>
    <source>
        <strain evidence="3 4">ICMP 5931</strain>
    </source>
</reference>
<dbReference type="InterPro" id="IPR001633">
    <property type="entry name" value="EAL_dom"/>
</dbReference>
<dbReference type="Proteomes" id="UP000271097">
    <property type="component" value="Unassembled WGS sequence"/>
</dbReference>
<dbReference type="PANTHER" id="PTHR44757:SF2">
    <property type="entry name" value="BIOFILM ARCHITECTURE MAINTENANCE PROTEIN MBAA"/>
    <property type="match status" value="1"/>
</dbReference>
<comment type="caution">
    <text evidence="3">The sequence shown here is derived from an EMBL/GenBank/DDBJ whole genome shotgun (WGS) entry which is preliminary data.</text>
</comment>
<dbReference type="CDD" id="cd01948">
    <property type="entry name" value="EAL"/>
    <property type="match status" value="1"/>
</dbReference>
<gene>
    <name evidence="3" type="ORF">ALP90_02111</name>
</gene>